<gene>
    <name evidence="2" type="ORF">GGX14DRAFT_399900</name>
</gene>
<evidence type="ECO:0000313" key="3">
    <source>
        <dbReference type="Proteomes" id="UP001219525"/>
    </source>
</evidence>
<organism evidence="2 3">
    <name type="scientific">Mycena pura</name>
    <dbReference type="NCBI Taxonomy" id="153505"/>
    <lineage>
        <taxon>Eukaryota</taxon>
        <taxon>Fungi</taxon>
        <taxon>Dikarya</taxon>
        <taxon>Basidiomycota</taxon>
        <taxon>Agaricomycotina</taxon>
        <taxon>Agaricomycetes</taxon>
        <taxon>Agaricomycetidae</taxon>
        <taxon>Agaricales</taxon>
        <taxon>Marasmiineae</taxon>
        <taxon>Mycenaceae</taxon>
        <taxon>Mycena</taxon>
    </lineage>
</organism>
<reference evidence="2" key="1">
    <citation type="submission" date="2023-03" db="EMBL/GenBank/DDBJ databases">
        <title>Massive genome expansion in bonnet fungi (Mycena s.s.) driven by repeated elements and novel gene families across ecological guilds.</title>
        <authorList>
            <consortium name="Lawrence Berkeley National Laboratory"/>
            <person name="Harder C.B."/>
            <person name="Miyauchi S."/>
            <person name="Viragh M."/>
            <person name="Kuo A."/>
            <person name="Thoen E."/>
            <person name="Andreopoulos B."/>
            <person name="Lu D."/>
            <person name="Skrede I."/>
            <person name="Drula E."/>
            <person name="Henrissat B."/>
            <person name="Morin E."/>
            <person name="Kohler A."/>
            <person name="Barry K."/>
            <person name="LaButti K."/>
            <person name="Morin E."/>
            <person name="Salamov A."/>
            <person name="Lipzen A."/>
            <person name="Mereny Z."/>
            <person name="Hegedus B."/>
            <person name="Baldrian P."/>
            <person name="Stursova M."/>
            <person name="Weitz H."/>
            <person name="Taylor A."/>
            <person name="Grigoriev I.V."/>
            <person name="Nagy L.G."/>
            <person name="Martin F."/>
            <person name="Kauserud H."/>
        </authorList>
    </citation>
    <scope>NUCLEOTIDE SEQUENCE</scope>
    <source>
        <strain evidence="2">9144</strain>
    </source>
</reference>
<proteinExistence type="predicted"/>
<feature type="region of interest" description="Disordered" evidence="1">
    <location>
        <begin position="65"/>
        <end position="111"/>
    </location>
</feature>
<evidence type="ECO:0000313" key="2">
    <source>
        <dbReference type="EMBL" id="KAJ7201555.1"/>
    </source>
</evidence>
<evidence type="ECO:0000256" key="1">
    <source>
        <dbReference type="SAM" id="MobiDB-lite"/>
    </source>
</evidence>
<dbReference type="AlphaFoldDB" id="A0AAD6Y814"/>
<feature type="region of interest" description="Disordered" evidence="1">
    <location>
        <begin position="1"/>
        <end position="34"/>
    </location>
</feature>
<feature type="compositionally biased region" description="Acidic residues" evidence="1">
    <location>
        <begin position="71"/>
        <end position="86"/>
    </location>
</feature>
<dbReference type="Proteomes" id="UP001219525">
    <property type="component" value="Unassembled WGS sequence"/>
</dbReference>
<name>A0AAD6Y814_9AGAR</name>
<accession>A0AAD6Y814</accession>
<dbReference type="EMBL" id="JARJCW010000058">
    <property type="protein sequence ID" value="KAJ7201555.1"/>
    <property type="molecule type" value="Genomic_DNA"/>
</dbReference>
<keyword evidence="3" id="KW-1185">Reference proteome</keyword>
<comment type="caution">
    <text evidence="2">The sequence shown here is derived from an EMBL/GenBank/DDBJ whole genome shotgun (WGS) entry which is preliminary data.</text>
</comment>
<sequence length="111" mass="12248">MVPHGVVNRNRVPEQDIRTASKKTNKGKKHTTSAKLVNDHLLKELEAQKACIAQHIAELKATRAYANSSNNDDENNENDGGDEDSDEDKREERGETSTSAGTGRPRTHKLA</sequence>
<feature type="compositionally biased region" description="Basic residues" evidence="1">
    <location>
        <begin position="20"/>
        <end position="32"/>
    </location>
</feature>
<protein>
    <submittedName>
        <fullName evidence="2">Uncharacterized protein</fullName>
    </submittedName>
</protein>